<evidence type="ECO:0000256" key="4">
    <source>
        <dbReference type="ARBA" id="ARBA00022737"/>
    </source>
</evidence>
<feature type="region of interest" description="Disordered" evidence="6">
    <location>
        <begin position="1293"/>
        <end position="1323"/>
    </location>
</feature>
<dbReference type="SUPFAM" id="SSF50978">
    <property type="entry name" value="WD40 repeat-like"/>
    <property type="match status" value="2"/>
</dbReference>
<feature type="region of interest" description="Disordered" evidence="6">
    <location>
        <begin position="358"/>
        <end position="390"/>
    </location>
</feature>
<dbReference type="GO" id="GO:0006893">
    <property type="term" value="P:Golgi to plasma membrane transport"/>
    <property type="evidence" value="ECO:0007669"/>
    <property type="project" value="TreeGrafter"/>
</dbReference>
<feature type="compositionally biased region" description="Low complexity" evidence="6">
    <location>
        <begin position="1170"/>
        <end position="1180"/>
    </location>
</feature>
<feature type="region of interest" description="Disordered" evidence="6">
    <location>
        <begin position="1075"/>
        <end position="1113"/>
    </location>
</feature>
<feature type="domain" description="Lethal giant larvae homologue 2" evidence="7">
    <location>
        <begin position="394"/>
        <end position="488"/>
    </location>
</feature>
<evidence type="ECO:0000256" key="2">
    <source>
        <dbReference type="ARBA" id="ARBA00022483"/>
    </source>
</evidence>
<feature type="compositionally biased region" description="Polar residues" evidence="6">
    <location>
        <begin position="1135"/>
        <end position="1144"/>
    </location>
</feature>
<feature type="region of interest" description="Disordered" evidence="6">
    <location>
        <begin position="1541"/>
        <end position="1560"/>
    </location>
</feature>
<dbReference type="Gene3D" id="1.20.5.110">
    <property type="match status" value="1"/>
</dbReference>
<dbReference type="InterPro" id="IPR000664">
    <property type="entry name" value="Lethal2_giant"/>
</dbReference>
<feature type="repeat" description="WD" evidence="5">
    <location>
        <begin position="318"/>
        <end position="359"/>
    </location>
</feature>
<dbReference type="PANTHER" id="PTHR10241">
    <property type="entry name" value="LETHAL 2 GIANT LARVAE PROTEIN"/>
    <property type="match status" value="1"/>
</dbReference>
<comment type="similarity">
    <text evidence="1">Belongs to the WD repeat L(2)GL family.</text>
</comment>
<dbReference type="PANTHER" id="PTHR10241:SF25">
    <property type="entry name" value="TOMOSYN, ISOFORM C"/>
    <property type="match status" value="1"/>
</dbReference>
<dbReference type="Gene3D" id="2.130.10.10">
    <property type="entry name" value="YVTN repeat-like/Quinoprotein amine dehydrogenase"/>
    <property type="match status" value="3"/>
</dbReference>
<dbReference type="GO" id="GO:0019905">
    <property type="term" value="F:syntaxin binding"/>
    <property type="evidence" value="ECO:0007669"/>
    <property type="project" value="TreeGrafter"/>
</dbReference>
<dbReference type="InterPro" id="IPR015943">
    <property type="entry name" value="WD40/YVTN_repeat-like_dom_sf"/>
</dbReference>
<evidence type="ECO:0000256" key="5">
    <source>
        <dbReference type="PROSITE-ProRule" id="PRU00221"/>
    </source>
</evidence>
<proteinExistence type="inferred from homology"/>
<dbReference type="InterPro" id="IPR001680">
    <property type="entry name" value="WD40_rpt"/>
</dbReference>
<feature type="compositionally biased region" description="Pro residues" evidence="6">
    <location>
        <begin position="1082"/>
        <end position="1091"/>
    </location>
</feature>
<dbReference type="GO" id="GO:0045159">
    <property type="term" value="F:myosin II binding"/>
    <property type="evidence" value="ECO:0007669"/>
    <property type="project" value="TreeGrafter"/>
</dbReference>
<feature type="region of interest" description="Disordered" evidence="6">
    <location>
        <begin position="94"/>
        <end position="120"/>
    </location>
</feature>
<dbReference type="GO" id="GO:0005886">
    <property type="term" value="C:plasma membrane"/>
    <property type="evidence" value="ECO:0007669"/>
    <property type="project" value="TreeGrafter"/>
</dbReference>
<evidence type="ECO:0000256" key="6">
    <source>
        <dbReference type="SAM" id="MobiDB-lite"/>
    </source>
</evidence>
<feature type="compositionally biased region" description="Polar residues" evidence="6">
    <location>
        <begin position="1550"/>
        <end position="1560"/>
    </location>
</feature>
<accession>A0A914H7S9</accession>
<feature type="compositionally biased region" description="Polar residues" evidence="6">
    <location>
        <begin position="1301"/>
        <end position="1320"/>
    </location>
</feature>
<name>A0A914H7S9_GLORO</name>
<feature type="compositionally biased region" description="Polar residues" evidence="6">
    <location>
        <begin position="1094"/>
        <end position="1113"/>
    </location>
</feature>
<evidence type="ECO:0000313" key="8">
    <source>
        <dbReference type="Proteomes" id="UP000887572"/>
    </source>
</evidence>
<dbReference type="WBParaSite" id="Gr19_v10_g15.t1">
    <property type="protein sequence ID" value="Gr19_v10_g15.t1"/>
    <property type="gene ID" value="Gr19_v10_g15"/>
</dbReference>
<keyword evidence="4" id="KW-0677">Repeat</keyword>
<dbReference type="Pfam" id="PF08366">
    <property type="entry name" value="LLGL"/>
    <property type="match status" value="1"/>
</dbReference>
<feature type="compositionally biased region" description="Polar residues" evidence="6">
    <location>
        <begin position="695"/>
        <end position="706"/>
    </location>
</feature>
<keyword evidence="3 5" id="KW-0853">WD repeat</keyword>
<feature type="compositionally biased region" description="Low complexity" evidence="6">
    <location>
        <begin position="734"/>
        <end position="761"/>
    </location>
</feature>
<dbReference type="GO" id="GO:0031201">
    <property type="term" value="C:SNARE complex"/>
    <property type="evidence" value="ECO:0007669"/>
    <property type="project" value="TreeGrafter"/>
</dbReference>
<evidence type="ECO:0000256" key="3">
    <source>
        <dbReference type="ARBA" id="ARBA00022574"/>
    </source>
</evidence>
<keyword evidence="8" id="KW-1185">Reference proteome</keyword>
<dbReference type="InterPro" id="IPR013577">
    <property type="entry name" value="LLGL2"/>
</dbReference>
<feature type="region of interest" description="Disordered" evidence="6">
    <location>
        <begin position="1135"/>
        <end position="1184"/>
    </location>
</feature>
<keyword evidence="2" id="KW-0268">Exocytosis</keyword>
<dbReference type="Proteomes" id="UP000887572">
    <property type="component" value="Unplaced"/>
</dbReference>
<protein>
    <submittedName>
        <fullName evidence="9">Lethal giant larvae homologue 2 domain-containing protein</fullName>
    </submittedName>
</protein>
<feature type="region of interest" description="Disordered" evidence="6">
    <location>
        <begin position="667"/>
        <end position="768"/>
    </location>
</feature>
<dbReference type="GO" id="GO:0006887">
    <property type="term" value="P:exocytosis"/>
    <property type="evidence" value="ECO:0007669"/>
    <property type="project" value="UniProtKB-KW"/>
</dbReference>
<evidence type="ECO:0000256" key="1">
    <source>
        <dbReference type="ARBA" id="ARBA00008070"/>
    </source>
</evidence>
<feature type="compositionally biased region" description="Polar residues" evidence="6">
    <location>
        <begin position="358"/>
        <end position="369"/>
    </location>
</feature>
<sequence>MPPHLILGSATTGSAHSTHTNILRVENWLRKKPFGGKHIDEVWLFDTHIPRLFLETSCASNQFVEQKSTSRTQRHMDRARRRLASAIDGIKAQFTDADSEDTADMPSTATAPPAGQQPMVRERVEPSHCRLSKIVRHGFPDAPKCMAFDPVQKLCAIGSGQGCIRLLGQAGVDQLLKHEPDEPVIHLQFLINEGGLVSALQDDTLHLWNFRQRIPEIVHSLRMSKERISTVYLPFQSRWLHVGTEKGNVYFVCLATFELSAYAIQWNKAIDLSCRTHPGAIKSLEVSPVDPTKLLIVFERGQLVLWNILTREVDRFCSDEQSSPVTAISWHFDGKQFMSGHQNGSLSIWNVKKPRELVQQSTPHAPSNDQQQQQEGQEAEEEDVQQHQQQLNTVTCKPITQLSWNVNADAEQLIIFAGGMPMDEGALPSVTVMRAKCSLTVLEMDHQIVSMLPLQASPYASAALHPIAMAVLLRNDLLVVDMQGQGYPCFEVPHPMDLHESPVTIIRYFSDCPVELIAALTLVGRNQRRQGVRLSERPWPINGGIGRECATGQQEMLLTGHEDGSIKFWQASSEQLQVMYKLKTGRHFEKTIAHIASTAVAHSGEEKPVTPPHVSHAVADLELCSDSRQLLVASRSGQVTLFRFAKTECCQEIATVMLPQLCRTTVPTTFSPSTPPSPKDGASAGGDHSPRPRAGSQSRLKQQSRNSGSSGSVTGGGGGGRAELRRQPRTVVDASSTPAAPPGAAVASSSSRNSSHSTDTSLGSHYAEMTPLKVRGGVLRRPAGYQPELVCQIPWINGSRPERVTALALNSAHGLVALGTKVGLALVDAHTAAQIYAWSNEELLGREPIPFWSASLNSQVSEMAISPAVEQLQLTMASSSSLSTTNTPRKRHPLARALSIRSPCIKSSPSTPLNSPPIRRGSLLKKMVAIQTKLEAKFGSPKHADDDEQQRLVQAVHATGPQHASDQFWHHKKMAKKLHCRPSTPHGSETAADNVGTSLPITLVQRWQSFGTGRSTKKARLSRKHSAPEIVVVGSAAAPFERMQSDRSEDHLDSVDRHLLRSLGLLLSHPAQRQFSAQNAPKSPPPVPPAPQLSRHNTTDSATAAGQQSSTTEKFGASLNARLQRPQLVKAFTFNPTQSSSANGDGSPKEFGASPPQSAGIEPHNCNGNLSADSRASSSESLDKQKKAVSTANVEEDDEFVCSLQFINCAAKRKVPKLELCLWLGTSTGAVVAFQLQMPTNRIVSTVSVTPSEMFNGPKGQIIRLRGRLLCCAFLDRSFCLLAGPTEQYKHQQMHAELSKDGSTTSAPQTAASGEQQQPLRPNKVITKASLSPVLSVTGTENPAAASEDAFQQLALFVSEFEVRAVQLPSYQQLFHRGSLDAEPMLKANCSHISGHPVLITLTSKGNLFVLSLPSLRTLLHVPLIGECVDMENLIFNRCDFSEHGLGIYAVTPTEVQKLTISAEIANQVNDCMGELFVPCDMPEAPKHHSFLRGILAAGASAVSGIRTGGPDPVAEMDALLREKPTTGVQSTMRTVARPLVTPQQQQQQLSGTELSTSRSVTAGQAAQQALQNLGERGERLNSTIDATDQLRNNAQAIQSRSAKLLEKYEKRKWYQL</sequence>
<dbReference type="GO" id="GO:0005096">
    <property type="term" value="F:GTPase activator activity"/>
    <property type="evidence" value="ECO:0007669"/>
    <property type="project" value="TreeGrafter"/>
</dbReference>
<dbReference type="PROSITE" id="PS50082">
    <property type="entry name" value="WD_REPEATS_2"/>
    <property type="match status" value="1"/>
</dbReference>
<dbReference type="InterPro" id="IPR036322">
    <property type="entry name" value="WD40_repeat_dom_sf"/>
</dbReference>
<dbReference type="PRINTS" id="PR00962">
    <property type="entry name" value="LETHAL2GIANT"/>
</dbReference>
<evidence type="ECO:0000259" key="7">
    <source>
        <dbReference type="Pfam" id="PF08366"/>
    </source>
</evidence>
<dbReference type="Pfam" id="PF00400">
    <property type="entry name" value="WD40"/>
    <property type="match status" value="1"/>
</dbReference>
<dbReference type="SMART" id="SM00320">
    <property type="entry name" value="WD40"/>
    <property type="match status" value="6"/>
</dbReference>
<reference evidence="9" key="1">
    <citation type="submission" date="2022-11" db="UniProtKB">
        <authorList>
            <consortium name="WormBaseParasite"/>
        </authorList>
    </citation>
    <scope>IDENTIFICATION</scope>
</reference>
<evidence type="ECO:0000313" key="9">
    <source>
        <dbReference type="WBParaSite" id="Gr19_v10_g15.t1"/>
    </source>
</evidence>
<organism evidence="8 9">
    <name type="scientific">Globodera rostochiensis</name>
    <name type="common">Golden nematode worm</name>
    <name type="synonym">Heterodera rostochiensis</name>
    <dbReference type="NCBI Taxonomy" id="31243"/>
    <lineage>
        <taxon>Eukaryota</taxon>
        <taxon>Metazoa</taxon>
        <taxon>Ecdysozoa</taxon>
        <taxon>Nematoda</taxon>
        <taxon>Chromadorea</taxon>
        <taxon>Rhabditida</taxon>
        <taxon>Tylenchina</taxon>
        <taxon>Tylenchomorpha</taxon>
        <taxon>Tylenchoidea</taxon>
        <taxon>Heteroderidae</taxon>
        <taxon>Heteroderinae</taxon>
        <taxon>Globodera</taxon>
    </lineage>
</organism>